<dbReference type="EMBL" id="ML178829">
    <property type="protein sequence ID" value="TFL00309.1"/>
    <property type="molecule type" value="Genomic_DNA"/>
</dbReference>
<proteinExistence type="predicted"/>
<protein>
    <submittedName>
        <fullName evidence="2">Uncharacterized protein</fullName>
    </submittedName>
</protein>
<feature type="transmembrane region" description="Helical" evidence="1">
    <location>
        <begin position="33"/>
        <end position="54"/>
    </location>
</feature>
<gene>
    <name evidence="2" type="ORF">BDV98DRAFT_111825</name>
</gene>
<organism evidence="2 3">
    <name type="scientific">Pterulicium gracile</name>
    <dbReference type="NCBI Taxonomy" id="1884261"/>
    <lineage>
        <taxon>Eukaryota</taxon>
        <taxon>Fungi</taxon>
        <taxon>Dikarya</taxon>
        <taxon>Basidiomycota</taxon>
        <taxon>Agaricomycotina</taxon>
        <taxon>Agaricomycetes</taxon>
        <taxon>Agaricomycetidae</taxon>
        <taxon>Agaricales</taxon>
        <taxon>Pleurotineae</taxon>
        <taxon>Pterulaceae</taxon>
        <taxon>Pterulicium</taxon>
    </lineage>
</organism>
<accession>A0A5C3QJ76</accession>
<keyword evidence="1" id="KW-0812">Transmembrane</keyword>
<evidence type="ECO:0000313" key="3">
    <source>
        <dbReference type="Proteomes" id="UP000305067"/>
    </source>
</evidence>
<feature type="transmembrane region" description="Helical" evidence="1">
    <location>
        <begin position="81"/>
        <end position="109"/>
    </location>
</feature>
<keyword evidence="1" id="KW-1133">Transmembrane helix</keyword>
<evidence type="ECO:0000313" key="2">
    <source>
        <dbReference type="EMBL" id="TFL00309.1"/>
    </source>
</evidence>
<dbReference type="AlphaFoldDB" id="A0A5C3QJ76"/>
<name>A0A5C3QJ76_9AGAR</name>
<keyword evidence="1" id="KW-0472">Membrane</keyword>
<evidence type="ECO:0000256" key="1">
    <source>
        <dbReference type="SAM" id="Phobius"/>
    </source>
</evidence>
<keyword evidence="3" id="KW-1185">Reference proteome</keyword>
<reference evidence="2 3" key="1">
    <citation type="journal article" date="2019" name="Nat. Ecol. Evol.">
        <title>Megaphylogeny resolves global patterns of mushroom evolution.</title>
        <authorList>
            <person name="Varga T."/>
            <person name="Krizsan K."/>
            <person name="Foldi C."/>
            <person name="Dima B."/>
            <person name="Sanchez-Garcia M."/>
            <person name="Sanchez-Ramirez S."/>
            <person name="Szollosi G.J."/>
            <person name="Szarkandi J.G."/>
            <person name="Papp V."/>
            <person name="Albert L."/>
            <person name="Andreopoulos W."/>
            <person name="Angelini C."/>
            <person name="Antonin V."/>
            <person name="Barry K.W."/>
            <person name="Bougher N.L."/>
            <person name="Buchanan P."/>
            <person name="Buyck B."/>
            <person name="Bense V."/>
            <person name="Catcheside P."/>
            <person name="Chovatia M."/>
            <person name="Cooper J."/>
            <person name="Damon W."/>
            <person name="Desjardin D."/>
            <person name="Finy P."/>
            <person name="Geml J."/>
            <person name="Haridas S."/>
            <person name="Hughes K."/>
            <person name="Justo A."/>
            <person name="Karasinski D."/>
            <person name="Kautmanova I."/>
            <person name="Kiss B."/>
            <person name="Kocsube S."/>
            <person name="Kotiranta H."/>
            <person name="LaButti K.M."/>
            <person name="Lechner B.E."/>
            <person name="Liimatainen K."/>
            <person name="Lipzen A."/>
            <person name="Lukacs Z."/>
            <person name="Mihaltcheva S."/>
            <person name="Morgado L.N."/>
            <person name="Niskanen T."/>
            <person name="Noordeloos M.E."/>
            <person name="Ohm R.A."/>
            <person name="Ortiz-Santana B."/>
            <person name="Ovrebo C."/>
            <person name="Racz N."/>
            <person name="Riley R."/>
            <person name="Savchenko A."/>
            <person name="Shiryaev A."/>
            <person name="Soop K."/>
            <person name="Spirin V."/>
            <person name="Szebenyi C."/>
            <person name="Tomsovsky M."/>
            <person name="Tulloss R.E."/>
            <person name="Uehling J."/>
            <person name="Grigoriev I.V."/>
            <person name="Vagvolgyi C."/>
            <person name="Papp T."/>
            <person name="Martin F.M."/>
            <person name="Miettinen O."/>
            <person name="Hibbett D.S."/>
            <person name="Nagy L.G."/>
        </authorList>
    </citation>
    <scope>NUCLEOTIDE SEQUENCE [LARGE SCALE GENOMIC DNA]</scope>
    <source>
        <strain evidence="2 3">CBS 309.79</strain>
    </source>
</reference>
<dbReference type="Proteomes" id="UP000305067">
    <property type="component" value="Unassembled WGS sequence"/>
</dbReference>
<sequence>MVAGFAMAAMPDMLICYLAMDTWGLAQSFSYGILGEMCFFGSVFLACGVMYTSLKAHVLDGILDPSWYTFSSLDGNVIDSILLITGAVASICVNLLATSLICHVAWYVLSRSC</sequence>